<name>A0A1G7XD37_9ACTN</name>
<sequence>MHDLSRLSGTTALITGASGGIGEAFARELARRGADLVLVARSGDRLEELASSLRSAHGVRALTQKLDLSEAGAARAMHEWTVEEGLEVGFLVNNAGGGVGGAAVRADPEAVAAMVRLNGNTVVDSTLRFLPGMVSRGRGAIVNVGSASAFQPTPYLAAYGGSKAMVQSFTQAVSGELAGSGVRVLAVHPGVTLSGQRSEEVLPAMARMGGERRPEQVVAAAFRALGSGRTSVVDGRRYAAFTTLTQRLPNRAAVALARKMTQKVLSGL</sequence>
<dbReference type="SUPFAM" id="SSF51735">
    <property type="entry name" value="NAD(P)-binding Rossmann-fold domains"/>
    <property type="match status" value="1"/>
</dbReference>
<dbReference type="GO" id="GO:0016491">
    <property type="term" value="F:oxidoreductase activity"/>
    <property type="evidence" value="ECO:0007669"/>
    <property type="project" value="UniProtKB-KW"/>
</dbReference>
<proteinExistence type="inferred from homology"/>
<dbReference type="PIRSF" id="PIRSF000126">
    <property type="entry name" value="11-beta-HSD1"/>
    <property type="match status" value="1"/>
</dbReference>
<dbReference type="InterPro" id="IPR002347">
    <property type="entry name" value="SDR_fam"/>
</dbReference>
<dbReference type="Proteomes" id="UP000198614">
    <property type="component" value="Unassembled WGS sequence"/>
</dbReference>
<dbReference type="Pfam" id="PF00106">
    <property type="entry name" value="adh_short"/>
    <property type="match status" value="1"/>
</dbReference>
<evidence type="ECO:0000313" key="5">
    <source>
        <dbReference type="Proteomes" id="UP000198614"/>
    </source>
</evidence>
<dbReference type="GO" id="GO:0016020">
    <property type="term" value="C:membrane"/>
    <property type="evidence" value="ECO:0007669"/>
    <property type="project" value="TreeGrafter"/>
</dbReference>
<dbReference type="InterPro" id="IPR036291">
    <property type="entry name" value="NAD(P)-bd_dom_sf"/>
</dbReference>
<organism evidence="4 5">
    <name type="scientific">Streptomyces griseoaurantiacus</name>
    <dbReference type="NCBI Taxonomy" id="68213"/>
    <lineage>
        <taxon>Bacteria</taxon>
        <taxon>Bacillati</taxon>
        <taxon>Actinomycetota</taxon>
        <taxon>Actinomycetes</taxon>
        <taxon>Kitasatosporales</taxon>
        <taxon>Streptomycetaceae</taxon>
        <taxon>Streptomyces</taxon>
        <taxon>Streptomyces aurantiacus group</taxon>
    </lineage>
</organism>
<keyword evidence="2" id="KW-0560">Oxidoreductase</keyword>
<dbReference type="PANTHER" id="PTHR44196">
    <property type="entry name" value="DEHYDROGENASE/REDUCTASE SDR FAMILY MEMBER 7B"/>
    <property type="match status" value="1"/>
</dbReference>
<accession>A0A1G7XD37</accession>
<reference evidence="4 5" key="1">
    <citation type="submission" date="2016-10" db="EMBL/GenBank/DDBJ databases">
        <authorList>
            <person name="de Groot N.N."/>
        </authorList>
    </citation>
    <scope>NUCLEOTIDE SEQUENCE [LARGE SCALE GENOMIC DNA]</scope>
    <source>
        <strain evidence="4 5">CGMCC 4.1859</strain>
    </source>
</reference>
<evidence type="ECO:0000256" key="3">
    <source>
        <dbReference type="RuleBase" id="RU000363"/>
    </source>
</evidence>
<dbReference type="PRINTS" id="PR00080">
    <property type="entry name" value="SDRFAMILY"/>
</dbReference>
<dbReference type="Gene3D" id="3.40.50.720">
    <property type="entry name" value="NAD(P)-binding Rossmann-like Domain"/>
    <property type="match status" value="1"/>
</dbReference>
<dbReference type="OrthoDB" id="9797538at2"/>
<dbReference type="EMBL" id="FNAX01000031">
    <property type="protein sequence ID" value="SDG82007.1"/>
    <property type="molecule type" value="Genomic_DNA"/>
</dbReference>
<evidence type="ECO:0000256" key="1">
    <source>
        <dbReference type="ARBA" id="ARBA00006484"/>
    </source>
</evidence>
<evidence type="ECO:0000313" key="4">
    <source>
        <dbReference type="EMBL" id="SDG82007.1"/>
    </source>
</evidence>
<evidence type="ECO:0000256" key="2">
    <source>
        <dbReference type="ARBA" id="ARBA00023002"/>
    </source>
</evidence>
<gene>
    <name evidence="4" type="ORF">SAMN05216260_1312</name>
</gene>
<comment type="similarity">
    <text evidence="1 3">Belongs to the short-chain dehydrogenases/reductases (SDR) family.</text>
</comment>
<dbReference type="AlphaFoldDB" id="A0A1G7XD37"/>
<protein>
    <recommendedName>
        <fullName evidence="6">Short-chain dehydrogenase</fullName>
    </recommendedName>
</protein>
<dbReference type="PRINTS" id="PR00081">
    <property type="entry name" value="GDHRDH"/>
</dbReference>
<evidence type="ECO:0008006" key="6">
    <source>
        <dbReference type="Google" id="ProtNLM"/>
    </source>
</evidence>
<dbReference type="PANTHER" id="PTHR44196:SF2">
    <property type="entry name" value="SHORT-CHAIN DEHYDROGENASE-RELATED"/>
    <property type="match status" value="1"/>
</dbReference>